<comment type="caution">
    <text evidence="2">The sequence shown here is derived from an EMBL/GenBank/DDBJ whole genome shotgun (WGS) entry which is preliminary data.</text>
</comment>
<proteinExistence type="predicted"/>
<dbReference type="InterPro" id="IPR053144">
    <property type="entry name" value="Acetyltransferase_Butenolide"/>
</dbReference>
<dbReference type="PROSITE" id="PS51186">
    <property type="entry name" value="GNAT"/>
    <property type="match status" value="1"/>
</dbReference>
<dbReference type="Proteomes" id="UP000028007">
    <property type="component" value="Unassembled WGS sequence"/>
</dbReference>
<dbReference type="OrthoDB" id="3216107at2"/>
<evidence type="ECO:0000313" key="2">
    <source>
        <dbReference type="EMBL" id="KEQ30901.1"/>
    </source>
</evidence>
<protein>
    <submittedName>
        <fullName evidence="2">GNAT family acetyltransferase</fullName>
    </submittedName>
</protein>
<keyword evidence="2" id="KW-0808">Transferase</keyword>
<feature type="domain" description="N-acetyltransferase" evidence="1">
    <location>
        <begin position="8"/>
        <end position="144"/>
    </location>
</feature>
<dbReference type="CDD" id="cd04301">
    <property type="entry name" value="NAT_SF"/>
    <property type="match status" value="1"/>
</dbReference>
<evidence type="ECO:0000313" key="3">
    <source>
        <dbReference type="Proteomes" id="UP000028007"/>
    </source>
</evidence>
<organism evidence="2 3">
    <name type="scientific">Pedobacter antarcticus 4BY</name>
    <dbReference type="NCBI Taxonomy" id="1358423"/>
    <lineage>
        <taxon>Bacteria</taxon>
        <taxon>Pseudomonadati</taxon>
        <taxon>Bacteroidota</taxon>
        <taxon>Sphingobacteriia</taxon>
        <taxon>Sphingobacteriales</taxon>
        <taxon>Sphingobacteriaceae</taxon>
        <taxon>Pedobacter</taxon>
    </lineage>
</organism>
<dbReference type="AlphaFoldDB" id="A0A081PJM8"/>
<dbReference type="InterPro" id="IPR000182">
    <property type="entry name" value="GNAT_dom"/>
</dbReference>
<dbReference type="SUPFAM" id="SSF55729">
    <property type="entry name" value="Acyl-CoA N-acyltransferases (Nat)"/>
    <property type="match status" value="1"/>
</dbReference>
<keyword evidence="3" id="KW-1185">Reference proteome</keyword>
<dbReference type="InterPro" id="IPR016181">
    <property type="entry name" value="Acyl_CoA_acyltransferase"/>
</dbReference>
<dbReference type="GO" id="GO:0016747">
    <property type="term" value="F:acyltransferase activity, transferring groups other than amino-acyl groups"/>
    <property type="evidence" value="ECO:0007669"/>
    <property type="project" value="InterPro"/>
</dbReference>
<dbReference type="EMBL" id="JNFF01000024">
    <property type="protein sequence ID" value="KEQ30901.1"/>
    <property type="molecule type" value="Genomic_DNA"/>
</dbReference>
<dbReference type="PANTHER" id="PTHR43233:SF1">
    <property type="entry name" value="FAMILY N-ACETYLTRANSFERASE, PUTATIVE (AFU_ORTHOLOGUE AFUA_6G03350)-RELATED"/>
    <property type="match status" value="1"/>
</dbReference>
<reference evidence="2 3" key="1">
    <citation type="journal article" date="1992" name="Int. J. Syst. Bacteriol.">
        <title>Sphingobacterium antarcticus sp. nov. a Psychrotrophic Bacterium from the Soils of Schirmacher Oasis, Antarctica.</title>
        <authorList>
            <person name="Shivaji S."/>
            <person name="Ray M.K."/>
            <person name="Rao N.S."/>
            <person name="Saiserr L."/>
            <person name="Jagannadham M.V."/>
            <person name="Kumar G.S."/>
            <person name="Reddy G."/>
            <person name="Bhargava P.M."/>
        </authorList>
    </citation>
    <scope>NUCLEOTIDE SEQUENCE [LARGE SCALE GENOMIC DNA]</scope>
    <source>
        <strain evidence="2 3">4BY</strain>
    </source>
</reference>
<sequence length="149" mass="17305">MEIAANGFIFSDDPARIDIAAVHHYLSTQSYWAREIPFETVMRAIDGSLCFGIYQDSKQIGFARWITDKTTFAYLADVYTEEEYRGKGLMKQLMSLMLFHPDLQNLRRYQLSTRDAHGLYSQFGFKPLETPDNQMAIVISNPYEKREDN</sequence>
<dbReference type="Pfam" id="PF13508">
    <property type="entry name" value="Acetyltransf_7"/>
    <property type="match status" value="1"/>
</dbReference>
<name>A0A081PJM8_9SPHI</name>
<dbReference type="Gene3D" id="3.40.630.30">
    <property type="match status" value="1"/>
</dbReference>
<dbReference type="PANTHER" id="PTHR43233">
    <property type="entry name" value="FAMILY N-ACETYLTRANSFERASE, PUTATIVE (AFU_ORTHOLOGUE AFUA_6G03350)-RELATED"/>
    <property type="match status" value="1"/>
</dbReference>
<dbReference type="RefSeq" id="WP_037438835.1">
    <property type="nucleotide sequence ID" value="NZ_JNFF01000024.1"/>
</dbReference>
<dbReference type="eggNOG" id="COG0454">
    <property type="taxonomic scope" value="Bacteria"/>
</dbReference>
<accession>A0A081PJM8</accession>
<evidence type="ECO:0000259" key="1">
    <source>
        <dbReference type="PROSITE" id="PS51186"/>
    </source>
</evidence>
<gene>
    <name evidence="2" type="ORF">N180_12630</name>
</gene>